<keyword evidence="8" id="KW-1185">Reference proteome</keyword>
<dbReference type="InterPro" id="IPR011990">
    <property type="entry name" value="TPR-like_helical_dom_sf"/>
</dbReference>
<sequence length="1006" mass="112079">MLSAFTARPIVELKQRDKSKIESVLTYGDRLLVGLNTGSLRIYRVNDPIDDSSERNGSPTDGDRPISQAGPKPVDLMRELDKFSKYKVEQLAMVKEANILVSLSNSQVNIHDLQSYELQETLVKAKGASTFAVTSNVVRDESTGVPSIVSRLAVAVKRRLILWSWHDSELEPETSEIMLANTIRALKWATGTKIIAGLNSNYVLVNVETSAVTDIVGPGSIGGAPGQDGGRFSGAGVAGMGYLGMTSPPPLATQLGEGEMLLAKDINTMFIDKDANSLGRRQIPWSVAPEAVGYSYPYLLALQATKGTLEVRNPETLSLLQTISLPSAHQLHVPQPNVSLAHAGKGFLVLSDRCIWGMKTLDYDAQIDALVEQGRLDEALSLLTMLEDALLKDKVGRVRDIKIIKAQQLFDQRRYRDSIDLFTEVSAPPERVICMYPPFIAGEASPLSPLHKDNLKEDHFEADTDGASDAKTSSEETPATQPISESSVKDSTEVSKNYGEHKPLEGKDLKNATEELRGFLVSARTKFKKILDPDEHLKVDILESMPQKEIREIASLIGKRTLNASDDQEQLLKTAKLVDTTLFRAYMFVSPSFAGPLFRIDNFCDPDVVNERLIEAHRYNDLVDFFYGKKLHRPALELLKKFGEAEEESKYAPQLHGPRRTVAYLQNLPPEMIDLILNFAEWPLKKDPDLGMEVFMADTENAETLQRPKVLEFLQSIDEKLARTYLEHIIQELHDKTTDFHQSLVNIYIEHLKSDDFANDNDRAAWKEKTLDFLKTSEIYHAYKALQQLSKDDKDDPNLFEARAIVLSKMGQHKQALKIYVFQVKDTDKAEEYCNQIYLVETATAPAPTPHGRATDIDPSDAPPSIYHTLLSLYLSPPPPYKPQWGPALNILAKHGARMPASSTLNLIPEILPIKELESYFRGRIRTANTLVNEGRIVAGMRSTLAFSEEAKLRLGDGVRGGNHGRNRRIVITEDRVCGVCHKRFGGSVIKVMPDNAVVHYGCSTR</sequence>
<evidence type="ECO:0000256" key="3">
    <source>
        <dbReference type="ARBA" id="ARBA00038201"/>
    </source>
</evidence>
<dbReference type="GO" id="GO:0006914">
    <property type="term" value="P:autophagy"/>
    <property type="evidence" value="ECO:0007669"/>
    <property type="project" value="TreeGrafter"/>
</dbReference>
<dbReference type="InterPro" id="IPR001180">
    <property type="entry name" value="CNH_dom"/>
</dbReference>
<accession>A0A8H3IZL0</accession>
<evidence type="ECO:0000256" key="1">
    <source>
        <dbReference type="ARBA" id="ARBA00004184"/>
    </source>
</evidence>
<comment type="similarity">
    <text evidence="3">Belongs to the VAM6/VPS39 family.</text>
</comment>
<dbReference type="PROSITE" id="PS50236">
    <property type="entry name" value="CHCR"/>
    <property type="match status" value="1"/>
</dbReference>
<dbReference type="EMBL" id="CAJPDT010000084">
    <property type="protein sequence ID" value="CAF9935469.1"/>
    <property type="molecule type" value="Genomic_DNA"/>
</dbReference>
<dbReference type="GO" id="GO:0006886">
    <property type="term" value="P:intracellular protein transport"/>
    <property type="evidence" value="ECO:0007669"/>
    <property type="project" value="UniProtKB-UniRule"/>
</dbReference>
<dbReference type="PROSITE" id="PS50219">
    <property type="entry name" value="CNH"/>
    <property type="match status" value="1"/>
</dbReference>
<dbReference type="InterPro" id="IPR019452">
    <property type="entry name" value="VPS39/TGF_beta_rcpt-assoc_1"/>
</dbReference>
<dbReference type="OrthoDB" id="5325112at2759"/>
<evidence type="ECO:0000313" key="8">
    <source>
        <dbReference type="Proteomes" id="UP000664534"/>
    </source>
</evidence>
<dbReference type="InterPro" id="IPR032914">
    <property type="entry name" value="Vam6/VPS39/TRAP1"/>
</dbReference>
<gene>
    <name evidence="7" type="primary">VAM6</name>
    <name evidence="7" type="ORF">IMSHALPRED_010238</name>
</gene>
<dbReference type="InterPro" id="IPR000547">
    <property type="entry name" value="Clathrin_H-chain/VPS_repeat"/>
</dbReference>
<dbReference type="Pfam" id="PF23556">
    <property type="entry name" value="TPR_Vps41"/>
    <property type="match status" value="1"/>
</dbReference>
<dbReference type="Pfam" id="PF00780">
    <property type="entry name" value="CNH"/>
    <property type="match status" value="1"/>
</dbReference>
<dbReference type="Pfam" id="PF10367">
    <property type="entry name" value="zf-Vps39_C"/>
    <property type="match status" value="1"/>
</dbReference>
<proteinExistence type="inferred from homology"/>
<dbReference type="PANTHER" id="PTHR12894">
    <property type="entry name" value="CNH DOMAIN CONTAINING"/>
    <property type="match status" value="1"/>
</dbReference>
<evidence type="ECO:0000259" key="6">
    <source>
        <dbReference type="PROSITE" id="PS50219"/>
    </source>
</evidence>
<dbReference type="AlphaFoldDB" id="A0A8H3IZL0"/>
<feature type="repeat" description="CHCR" evidence="4">
    <location>
        <begin position="698"/>
        <end position="883"/>
    </location>
</feature>
<feature type="compositionally biased region" description="Polar residues" evidence="5">
    <location>
        <begin position="475"/>
        <end position="486"/>
    </location>
</feature>
<dbReference type="PANTHER" id="PTHR12894:SF49">
    <property type="entry name" value="VAM6_VPS39-LIKE PROTEIN"/>
    <property type="match status" value="1"/>
</dbReference>
<feature type="compositionally biased region" description="Basic and acidic residues" evidence="5">
    <location>
        <begin position="487"/>
        <end position="509"/>
    </location>
</feature>
<organism evidence="7 8">
    <name type="scientific">Imshaugia aleurites</name>
    <dbReference type="NCBI Taxonomy" id="172621"/>
    <lineage>
        <taxon>Eukaryota</taxon>
        <taxon>Fungi</taxon>
        <taxon>Dikarya</taxon>
        <taxon>Ascomycota</taxon>
        <taxon>Pezizomycotina</taxon>
        <taxon>Lecanoromycetes</taxon>
        <taxon>OSLEUM clade</taxon>
        <taxon>Lecanoromycetidae</taxon>
        <taxon>Lecanorales</taxon>
        <taxon>Lecanorineae</taxon>
        <taxon>Parmeliaceae</taxon>
        <taxon>Imshaugia</taxon>
    </lineage>
</organism>
<dbReference type="GO" id="GO:0012505">
    <property type="term" value="C:endomembrane system"/>
    <property type="evidence" value="ECO:0007669"/>
    <property type="project" value="UniProtKB-SubCell"/>
</dbReference>
<dbReference type="Pfam" id="PF10366">
    <property type="entry name" value="Vps39_1"/>
    <property type="match status" value="1"/>
</dbReference>
<evidence type="ECO:0000256" key="4">
    <source>
        <dbReference type="PROSITE-ProRule" id="PRU01006"/>
    </source>
</evidence>
<protein>
    <submittedName>
        <fullName evidence="7">Vacuolar morphoproteinsis protein 6</fullName>
    </submittedName>
</protein>
<dbReference type="SUPFAM" id="SSF48452">
    <property type="entry name" value="TPR-like"/>
    <property type="match status" value="1"/>
</dbReference>
<dbReference type="InterPro" id="IPR019453">
    <property type="entry name" value="VPS39/TGFA1_Znf"/>
</dbReference>
<dbReference type="Proteomes" id="UP000664534">
    <property type="component" value="Unassembled WGS sequence"/>
</dbReference>
<evidence type="ECO:0000256" key="5">
    <source>
        <dbReference type="SAM" id="MobiDB-lite"/>
    </source>
</evidence>
<reference evidence="7" key="1">
    <citation type="submission" date="2021-03" db="EMBL/GenBank/DDBJ databases">
        <authorList>
            <person name="Tagirdzhanova G."/>
        </authorList>
    </citation>
    <scope>NUCLEOTIDE SEQUENCE</scope>
</reference>
<feature type="region of interest" description="Disordered" evidence="5">
    <location>
        <begin position="47"/>
        <end position="72"/>
    </location>
</feature>
<dbReference type="GO" id="GO:0000329">
    <property type="term" value="C:fungal-type vacuole membrane"/>
    <property type="evidence" value="ECO:0007669"/>
    <property type="project" value="TreeGrafter"/>
</dbReference>
<name>A0A8H3IZL0_9LECA</name>
<evidence type="ECO:0000256" key="2">
    <source>
        <dbReference type="ARBA" id="ARBA00023136"/>
    </source>
</evidence>
<comment type="caution">
    <text evidence="7">The sequence shown here is derived from an EMBL/GenBank/DDBJ whole genome shotgun (WGS) entry which is preliminary data.</text>
</comment>
<evidence type="ECO:0000313" key="7">
    <source>
        <dbReference type="EMBL" id="CAF9935469.1"/>
    </source>
</evidence>
<feature type="domain" description="CNH" evidence="6">
    <location>
        <begin position="18"/>
        <end position="338"/>
    </location>
</feature>
<keyword evidence="2" id="KW-0472">Membrane</keyword>
<feature type="region of interest" description="Disordered" evidence="5">
    <location>
        <begin position="463"/>
        <end position="509"/>
    </location>
</feature>
<dbReference type="GO" id="GO:0034058">
    <property type="term" value="P:endosomal vesicle fusion"/>
    <property type="evidence" value="ECO:0007669"/>
    <property type="project" value="TreeGrafter"/>
</dbReference>
<comment type="subcellular location">
    <subcellularLocation>
        <location evidence="1">Endomembrane system</location>
        <topology evidence="1">Peripheral membrane protein</topology>
    </subcellularLocation>
</comment>